<comment type="similarity">
    <text evidence="1">Belongs to the sulfatase family.</text>
</comment>
<organism evidence="3">
    <name type="scientific">uncultured marine thaumarchaeote KM3_78_E10</name>
    <dbReference type="NCBI Taxonomy" id="1456292"/>
    <lineage>
        <taxon>Archaea</taxon>
        <taxon>Nitrososphaerota</taxon>
        <taxon>environmental samples</taxon>
    </lineage>
</organism>
<dbReference type="Gene3D" id="3.40.720.10">
    <property type="entry name" value="Alkaline Phosphatase, subunit A"/>
    <property type="match status" value="2"/>
</dbReference>
<dbReference type="PANTHER" id="PTHR42693:SF33">
    <property type="entry name" value="ARYLSULFATASE"/>
    <property type="match status" value="1"/>
</dbReference>
<accession>A0A075HV26</accession>
<dbReference type="InterPro" id="IPR050738">
    <property type="entry name" value="Sulfatase"/>
</dbReference>
<dbReference type="InterPro" id="IPR000917">
    <property type="entry name" value="Sulfatase_N"/>
</dbReference>
<dbReference type="Pfam" id="PF00884">
    <property type="entry name" value="Sulfatase"/>
    <property type="match status" value="1"/>
</dbReference>
<protein>
    <submittedName>
        <fullName evidence="3">Sulfatase</fullName>
    </submittedName>
</protein>
<proteinExistence type="inferred from homology"/>
<reference evidence="3" key="1">
    <citation type="journal article" date="2014" name="Genome Biol. Evol.">
        <title>Pangenome evidence for extensive interdomain horizontal transfer affecting lineage core and shell genes in uncultured planktonic thaumarchaeota and euryarchaeota.</title>
        <authorList>
            <person name="Deschamps P."/>
            <person name="Zivanovic Y."/>
            <person name="Moreira D."/>
            <person name="Rodriguez-Valera F."/>
            <person name="Lopez-Garcia P."/>
        </authorList>
    </citation>
    <scope>NUCLEOTIDE SEQUENCE</scope>
</reference>
<dbReference type="SUPFAM" id="SSF53649">
    <property type="entry name" value="Alkaline phosphatase-like"/>
    <property type="match status" value="1"/>
</dbReference>
<name>A0A075HV26_9ARCH</name>
<dbReference type="GO" id="GO:0004065">
    <property type="term" value="F:arylsulfatase activity"/>
    <property type="evidence" value="ECO:0007669"/>
    <property type="project" value="TreeGrafter"/>
</dbReference>
<dbReference type="AlphaFoldDB" id="A0A075HV26"/>
<feature type="domain" description="Sulfatase N-terminal" evidence="2">
    <location>
        <begin position="8"/>
        <end position="267"/>
    </location>
</feature>
<dbReference type="InterPro" id="IPR017850">
    <property type="entry name" value="Alkaline_phosphatase_core_sf"/>
</dbReference>
<dbReference type="PANTHER" id="PTHR42693">
    <property type="entry name" value="ARYLSULFATASE FAMILY MEMBER"/>
    <property type="match status" value="1"/>
</dbReference>
<dbReference type="EMBL" id="KF901089">
    <property type="protein sequence ID" value="AIF17688.1"/>
    <property type="molecule type" value="Genomic_DNA"/>
</dbReference>
<sequence length="375" mass="44096">MKPSSDYNVILINLDGFRKDKVELCQSLRLLKERSYYFPKMFTVAPYTFAALPAVFSGMYPSRNGANAYYNMFNFKRDKIETLSEIMQKTGHYTSCDIIDDSVVPNQGFDEYNIYDEKTVDFQQRHKEFIQRLSKKDKFFLFLHNTETHKKFVRDIIDKEKSSKNFSYDKKTKKSVYESFLQDTDEYVSLIVNTIKDCNIEEKTVLIIFSDHGTSLGEKDGEQFYGTFVYDYTINVFCIMHVPGMGSNIIDKQCRTIDLLPTIGELVSAKFNNQKEKIQGESLFPMIQDKNTQEREVFVETGGLYGPWPSPKKHNVFCVRKNNKKLIYNKTPKTWEFYDLESDPNELNNIYDEESQLEQSYKEILYRYLKDNSIH</sequence>
<evidence type="ECO:0000313" key="3">
    <source>
        <dbReference type="EMBL" id="AIF17688.1"/>
    </source>
</evidence>
<evidence type="ECO:0000256" key="1">
    <source>
        <dbReference type="ARBA" id="ARBA00008779"/>
    </source>
</evidence>
<dbReference type="Gene3D" id="3.30.1120.10">
    <property type="match status" value="1"/>
</dbReference>
<evidence type="ECO:0000259" key="2">
    <source>
        <dbReference type="Pfam" id="PF00884"/>
    </source>
</evidence>